<keyword evidence="3" id="KW-1185">Reference proteome</keyword>
<accession>A0A0C2WIY2</accession>
<evidence type="ECO:0000256" key="1">
    <source>
        <dbReference type="SAM" id="MobiDB-lite"/>
    </source>
</evidence>
<organism evidence="2 3">
    <name type="scientific">Amanita muscaria (strain Koide BX008)</name>
    <dbReference type="NCBI Taxonomy" id="946122"/>
    <lineage>
        <taxon>Eukaryota</taxon>
        <taxon>Fungi</taxon>
        <taxon>Dikarya</taxon>
        <taxon>Basidiomycota</taxon>
        <taxon>Agaricomycotina</taxon>
        <taxon>Agaricomycetes</taxon>
        <taxon>Agaricomycetidae</taxon>
        <taxon>Agaricales</taxon>
        <taxon>Pluteineae</taxon>
        <taxon>Amanitaceae</taxon>
        <taxon>Amanita</taxon>
    </lineage>
</organism>
<name>A0A0C2WIY2_AMAMK</name>
<gene>
    <name evidence="2" type="ORF">M378DRAFT_16936</name>
</gene>
<dbReference type="InParanoid" id="A0A0C2WIY2"/>
<dbReference type="AlphaFoldDB" id="A0A0C2WIY2"/>
<evidence type="ECO:0000313" key="3">
    <source>
        <dbReference type="Proteomes" id="UP000054549"/>
    </source>
</evidence>
<dbReference type="HOGENOM" id="CLU_1981088_0_0_1"/>
<dbReference type="EMBL" id="KN818411">
    <property type="protein sequence ID" value="KIL56616.1"/>
    <property type="molecule type" value="Genomic_DNA"/>
</dbReference>
<dbReference type="OrthoDB" id="3243310at2759"/>
<feature type="region of interest" description="Disordered" evidence="1">
    <location>
        <begin position="19"/>
        <end position="53"/>
    </location>
</feature>
<reference evidence="2 3" key="1">
    <citation type="submission" date="2014-04" db="EMBL/GenBank/DDBJ databases">
        <title>Evolutionary Origins and Diversification of the Mycorrhizal Mutualists.</title>
        <authorList>
            <consortium name="DOE Joint Genome Institute"/>
            <consortium name="Mycorrhizal Genomics Consortium"/>
            <person name="Kohler A."/>
            <person name="Kuo A."/>
            <person name="Nagy L.G."/>
            <person name="Floudas D."/>
            <person name="Copeland A."/>
            <person name="Barry K.W."/>
            <person name="Cichocki N."/>
            <person name="Veneault-Fourrey C."/>
            <person name="LaButti K."/>
            <person name="Lindquist E.A."/>
            <person name="Lipzen A."/>
            <person name="Lundell T."/>
            <person name="Morin E."/>
            <person name="Murat C."/>
            <person name="Riley R."/>
            <person name="Ohm R."/>
            <person name="Sun H."/>
            <person name="Tunlid A."/>
            <person name="Henrissat B."/>
            <person name="Grigoriev I.V."/>
            <person name="Hibbett D.S."/>
            <person name="Martin F."/>
        </authorList>
    </citation>
    <scope>NUCLEOTIDE SEQUENCE [LARGE SCALE GENOMIC DNA]</scope>
    <source>
        <strain evidence="2 3">Koide BX008</strain>
    </source>
</reference>
<protein>
    <submittedName>
        <fullName evidence="2">Uncharacterized protein</fullName>
    </submittedName>
</protein>
<evidence type="ECO:0000313" key="2">
    <source>
        <dbReference type="EMBL" id="KIL56616.1"/>
    </source>
</evidence>
<dbReference type="Proteomes" id="UP000054549">
    <property type="component" value="Unassembled WGS sequence"/>
</dbReference>
<sequence>MVLVASPADSSKLHMINSRSIRRTPVLSRSRSPTPATDASAGGDGSYGGSFESREGDLRRALDAALNGLDVLKNIEGKRRVYAQTALWRKTSDDDDEWAVVDIVAMRDAEPNIYIRVQDFLRRLFL</sequence>
<proteinExistence type="predicted"/>
<feature type="compositionally biased region" description="Polar residues" evidence="1">
    <location>
        <begin position="27"/>
        <end position="37"/>
    </location>
</feature>